<organism evidence="1">
    <name type="scientific">Cladocopium goreaui</name>
    <dbReference type="NCBI Taxonomy" id="2562237"/>
    <lineage>
        <taxon>Eukaryota</taxon>
        <taxon>Sar</taxon>
        <taxon>Alveolata</taxon>
        <taxon>Dinophyceae</taxon>
        <taxon>Suessiales</taxon>
        <taxon>Symbiodiniaceae</taxon>
        <taxon>Cladocopium</taxon>
    </lineage>
</organism>
<reference evidence="2" key="2">
    <citation type="submission" date="2024-04" db="EMBL/GenBank/DDBJ databases">
        <authorList>
            <person name="Chen Y."/>
            <person name="Shah S."/>
            <person name="Dougan E. K."/>
            <person name="Thang M."/>
            <person name="Chan C."/>
        </authorList>
    </citation>
    <scope>NUCLEOTIDE SEQUENCE [LARGE SCALE GENOMIC DNA]</scope>
</reference>
<keyword evidence="3" id="KW-1185">Reference proteome</keyword>
<gene>
    <name evidence="1" type="ORF">C1SCF055_LOCUS36163</name>
</gene>
<dbReference type="EMBL" id="CAMXCT020004979">
    <property type="protein sequence ID" value="CAL1164325.1"/>
    <property type="molecule type" value="Genomic_DNA"/>
</dbReference>
<evidence type="ECO:0000313" key="1">
    <source>
        <dbReference type="EMBL" id="CAI4010950.1"/>
    </source>
</evidence>
<dbReference type="EMBL" id="CAMXCT030004979">
    <property type="protein sequence ID" value="CAL4798262.1"/>
    <property type="molecule type" value="Genomic_DNA"/>
</dbReference>
<proteinExistence type="predicted"/>
<dbReference type="Proteomes" id="UP001152797">
    <property type="component" value="Unassembled WGS sequence"/>
</dbReference>
<dbReference type="EMBL" id="CAMXCT010004979">
    <property type="protein sequence ID" value="CAI4010950.1"/>
    <property type="molecule type" value="Genomic_DNA"/>
</dbReference>
<evidence type="ECO:0000313" key="2">
    <source>
        <dbReference type="EMBL" id="CAL1164325.1"/>
    </source>
</evidence>
<evidence type="ECO:0000313" key="3">
    <source>
        <dbReference type="Proteomes" id="UP001152797"/>
    </source>
</evidence>
<protein>
    <submittedName>
        <fullName evidence="1">Uncharacterized protein</fullName>
    </submittedName>
</protein>
<sequence>MSEIFASCVNAGDSVWIPELKRDGKVVNEGALLKTRFQVNNIFTTGSPGTARVGIKNPLETSGIFQGERIFTQDWIYMDPVPASTSELDFWHPKMPAMRLFKTNDTAVRAENIAASQAWEPPLLIPTAHSLAVLDIKRHLQYVEWLLALGE</sequence>
<comment type="caution">
    <text evidence="1">The sequence shown here is derived from an EMBL/GenBank/DDBJ whole genome shotgun (WGS) entry which is preliminary data.</text>
</comment>
<accession>A0A9P1DJS9</accession>
<reference evidence="1" key="1">
    <citation type="submission" date="2022-10" db="EMBL/GenBank/DDBJ databases">
        <authorList>
            <person name="Chen Y."/>
            <person name="Dougan E. K."/>
            <person name="Chan C."/>
            <person name="Rhodes N."/>
            <person name="Thang M."/>
        </authorList>
    </citation>
    <scope>NUCLEOTIDE SEQUENCE</scope>
</reference>
<dbReference type="AlphaFoldDB" id="A0A9P1DJS9"/>
<name>A0A9P1DJS9_9DINO</name>